<evidence type="ECO:0000256" key="1">
    <source>
        <dbReference type="SAM" id="Phobius"/>
    </source>
</evidence>
<dbReference type="AlphaFoldDB" id="A0A2S9H4H0"/>
<proteinExistence type="predicted"/>
<gene>
    <name evidence="2" type="ORF">S2091_0074</name>
</gene>
<feature type="transmembrane region" description="Helical" evidence="1">
    <location>
        <begin position="15"/>
        <end position="34"/>
    </location>
</feature>
<reference evidence="2 3" key="1">
    <citation type="submission" date="2018-02" db="EMBL/GenBank/DDBJ databases">
        <title>Solimicrobium silvestre gen. nov., sp. nov., isolated from alpine forest soil.</title>
        <authorList>
            <person name="Margesin R."/>
            <person name="Albuquerque L."/>
            <person name="Zhang D.-C."/>
            <person name="Froufe H.J.C."/>
            <person name="Severino R."/>
            <person name="Roxo I."/>
            <person name="Egas C."/>
            <person name="Da Costa M.S."/>
        </authorList>
    </citation>
    <scope>NUCLEOTIDE SEQUENCE [LARGE SCALE GENOMIC DNA]</scope>
    <source>
        <strain evidence="2 3">S20-91</strain>
    </source>
</reference>
<evidence type="ECO:0000313" key="3">
    <source>
        <dbReference type="Proteomes" id="UP000237839"/>
    </source>
</evidence>
<accession>A0A2S9H4H0</accession>
<dbReference type="Proteomes" id="UP000237839">
    <property type="component" value="Unassembled WGS sequence"/>
</dbReference>
<name>A0A2S9H4H0_9BURK</name>
<protein>
    <submittedName>
        <fullName evidence="2">Uncharacterized protein</fullName>
    </submittedName>
</protein>
<dbReference type="EMBL" id="PUGF01000001">
    <property type="protein sequence ID" value="PRC94879.1"/>
    <property type="molecule type" value="Genomic_DNA"/>
</dbReference>
<evidence type="ECO:0000313" key="2">
    <source>
        <dbReference type="EMBL" id="PRC94879.1"/>
    </source>
</evidence>
<sequence>MYYGPHVRYLFHPDWGGTTVGILFAAIIALAIRYKWK</sequence>
<keyword evidence="3" id="KW-1185">Reference proteome</keyword>
<keyword evidence="1" id="KW-0472">Membrane</keyword>
<keyword evidence="1" id="KW-1133">Transmembrane helix</keyword>
<keyword evidence="1" id="KW-0812">Transmembrane</keyword>
<comment type="caution">
    <text evidence="2">The sequence shown here is derived from an EMBL/GenBank/DDBJ whole genome shotgun (WGS) entry which is preliminary data.</text>
</comment>
<organism evidence="2 3">
    <name type="scientific">Solimicrobium silvestre</name>
    <dbReference type="NCBI Taxonomy" id="2099400"/>
    <lineage>
        <taxon>Bacteria</taxon>
        <taxon>Pseudomonadati</taxon>
        <taxon>Pseudomonadota</taxon>
        <taxon>Betaproteobacteria</taxon>
        <taxon>Burkholderiales</taxon>
        <taxon>Oxalobacteraceae</taxon>
        <taxon>Solimicrobium</taxon>
    </lineage>
</organism>